<dbReference type="Gene3D" id="3.30.300.30">
    <property type="match status" value="1"/>
</dbReference>
<dbReference type="FunFam" id="3.40.50.980:FF:000001">
    <property type="entry name" value="Non-ribosomal peptide synthetase"/>
    <property type="match status" value="1"/>
</dbReference>
<dbReference type="GO" id="GO:0043041">
    <property type="term" value="P:amino acid activation for nonribosomal peptide biosynthetic process"/>
    <property type="evidence" value="ECO:0007669"/>
    <property type="project" value="TreeGrafter"/>
</dbReference>
<proteinExistence type="predicted"/>
<feature type="domain" description="Carrier" evidence="3">
    <location>
        <begin position="520"/>
        <end position="596"/>
    </location>
</feature>
<dbReference type="Pfam" id="PF00975">
    <property type="entry name" value="Thioesterase"/>
    <property type="match status" value="1"/>
</dbReference>
<dbReference type="SUPFAM" id="SSF53474">
    <property type="entry name" value="alpha/beta-Hydrolases"/>
    <property type="match status" value="1"/>
</dbReference>
<dbReference type="InterPro" id="IPR006162">
    <property type="entry name" value="Ppantetheine_attach_site"/>
</dbReference>
<dbReference type="Gene3D" id="3.40.50.980">
    <property type="match status" value="2"/>
</dbReference>
<dbReference type="PROSITE" id="PS00455">
    <property type="entry name" value="AMP_BINDING"/>
    <property type="match status" value="1"/>
</dbReference>
<dbReference type="InterPro" id="IPR009081">
    <property type="entry name" value="PP-bd_ACP"/>
</dbReference>
<dbReference type="Proteomes" id="UP000264492">
    <property type="component" value="Unassembled WGS sequence"/>
</dbReference>
<evidence type="ECO:0000313" key="4">
    <source>
        <dbReference type="EMBL" id="RDZ26704.1"/>
    </source>
</evidence>
<evidence type="ECO:0000256" key="1">
    <source>
        <dbReference type="ARBA" id="ARBA00022450"/>
    </source>
</evidence>
<dbReference type="Pfam" id="PF00501">
    <property type="entry name" value="AMP-binding"/>
    <property type="match status" value="1"/>
</dbReference>
<keyword evidence="2" id="KW-0597">Phosphoprotein</keyword>
<dbReference type="InterPro" id="IPR025110">
    <property type="entry name" value="AMP-bd_C"/>
</dbReference>
<dbReference type="GO" id="GO:0047527">
    <property type="term" value="F:2,3-dihydroxybenzoate-serine ligase activity"/>
    <property type="evidence" value="ECO:0007669"/>
    <property type="project" value="TreeGrafter"/>
</dbReference>
<dbReference type="NCBIfam" id="TIGR01733">
    <property type="entry name" value="AA-adenyl-dom"/>
    <property type="match status" value="1"/>
</dbReference>
<name>A0A371JYJ3_9GAMM</name>
<dbReference type="SUPFAM" id="SSF47336">
    <property type="entry name" value="ACP-like"/>
    <property type="match status" value="1"/>
</dbReference>
<keyword evidence="1" id="KW-0596">Phosphopantetheine</keyword>
<dbReference type="PANTHER" id="PTHR45527">
    <property type="entry name" value="NONRIBOSOMAL PEPTIDE SYNTHETASE"/>
    <property type="match status" value="1"/>
</dbReference>
<dbReference type="Gene3D" id="2.30.38.10">
    <property type="entry name" value="Luciferase, Domain 3"/>
    <property type="match status" value="1"/>
</dbReference>
<dbReference type="GO" id="GO:0005829">
    <property type="term" value="C:cytosol"/>
    <property type="evidence" value="ECO:0007669"/>
    <property type="project" value="TreeGrafter"/>
</dbReference>
<reference evidence="4 5" key="1">
    <citation type="submission" date="2018-08" db="EMBL/GenBank/DDBJ databases">
        <title>Lysobacter sp. zong2l5, whole genome shotgun sequence.</title>
        <authorList>
            <person name="Zhang X."/>
            <person name="Feng G."/>
            <person name="Zhu H."/>
        </authorList>
    </citation>
    <scope>NUCLEOTIDE SEQUENCE [LARGE SCALE GENOMIC DNA]</scope>
    <source>
        <strain evidence="5">zong2l5</strain>
    </source>
</reference>
<dbReference type="InterPro" id="IPR000873">
    <property type="entry name" value="AMP-dep_synth/lig_dom"/>
</dbReference>
<dbReference type="GO" id="GO:0009239">
    <property type="term" value="P:enterobactin biosynthetic process"/>
    <property type="evidence" value="ECO:0007669"/>
    <property type="project" value="TreeGrafter"/>
</dbReference>
<dbReference type="SMART" id="SM00824">
    <property type="entry name" value="PKS_TE"/>
    <property type="match status" value="1"/>
</dbReference>
<dbReference type="PANTHER" id="PTHR45527:SF1">
    <property type="entry name" value="FATTY ACID SYNTHASE"/>
    <property type="match status" value="1"/>
</dbReference>
<sequence length="871" mass="93179">MDGRQRTAAGTEFATPAAGFELQAALTPTRTALVAGDRSLDYRELDMRANALAQRLHALGLGREDVIAVWMERSLALPIALLAVAKAGAAYLPLYVGAATEQQRRMLEETGARVLLHERGVAPPAFAHGLQLLAVDADESLPAATAPPPREDDPAQLAYVMYTSGSTGEPKGICTTAGNIAAFARHPRWREAADARVLLHSSPAFDASTYELWTPLLNGAAVVAAPPGALDAGALRRLIAERGVTDLWLTAGLFHALAADAAACFAGLRQVIAGGDAVSAAAVRRVQAQCPGVRVVNGYGPTETTTFATLCELPALRSDEDEVPIGAPLDGAYLRVLDEHRQAVPLGTVGELWIGGAGVARGYLHRPELTAQRFVPDQFGAPGQRLYRSGDLVRQRADGLLCFVGRADRQIKLRGFRVELGEIETRLAQLPRVAQAAVRVLEDRPGHKRLAAYLAREDARDDDAGWLRATAAALAAHLPDYMHPSAWMVLPRLPLTANGKVDLAALPLPQAAAAEPDAQTQWSPQERILADVYAAVLSLDAGAIGRDDDFIALGGDSLSAVRVAALAMREGVAISARQVLQHRSPERLSAVAGQDDSDARIQCEIPPSLLVPVLRIREGAHPALFCFHPGSGLSWPYRRLARHLSGDYAVYGLQARSLREPGYLPASVEAMAQDYVREIRALQPQGPYRLLGWCLGGATASAVAAQLEALGETVSLLCVVDFFPGQFEAESEPALVPELETDGAAEPEADESAPAAPPRVIAEIEDGYYDISPILFDPDTGANTFAIADRYRPAPLRCGLLLVRAAPPRGPAPHSTEYWTPYVRGPLQVHDLACDHALMLNLRYAEQLARIVDAHLLERKDEAAVIASADS</sequence>
<dbReference type="CDD" id="cd12117">
    <property type="entry name" value="A_NRPS_Srf_like"/>
    <property type="match status" value="1"/>
</dbReference>
<dbReference type="OrthoDB" id="9757559at2"/>
<dbReference type="SUPFAM" id="SSF56801">
    <property type="entry name" value="Acetyl-CoA synthetase-like"/>
    <property type="match status" value="1"/>
</dbReference>
<dbReference type="InterPro" id="IPR020802">
    <property type="entry name" value="TesA-like"/>
</dbReference>
<dbReference type="InterPro" id="IPR029058">
    <property type="entry name" value="AB_hydrolase_fold"/>
</dbReference>
<dbReference type="InterPro" id="IPR045851">
    <property type="entry name" value="AMP-bd_C_sf"/>
</dbReference>
<comment type="caution">
    <text evidence="4">The sequence shown here is derived from an EMBL/GenBank/DDBJ whole genome shotgun (WGS) entry which is preliminary data.</text>
</comment>
<dbReference type="GO" id="GO:0031177">
    <property type="term" value="F:phosphopantetheine binding"/>
    <property type="evidence" value="ECO:0007669"/>
    <property type="project" value="TreeGrafter"/>
</dbReference>
<dbReference type="EMBL" id="QTSU01000003">
    <property type="protein sequence ID" value="RDZ26704.1"/>
    <property type="molecule type" value="Genomic_DNA"/>
</dbReference>
<dbReference type="InterPro" id="IPR020845">
    <property type="entry name" value="AMP-binding_CS"/>
</dbReference>
<dbReference type="InterPro" id="IPR001031">
    <property type="entry name" value="Thioesterase"/>
</dbReference>
<dbReference type="RefSeq" id="WP_115860991.1">
    <property type="nucleotide sequence ID" value="NZ_QTSU01000003.1"/>
</dbReference>
<evidence type="ECO:0000313" key="5">
    <source>
        <dbReference type="Proteomes" id="UP000264492"/>
    </source>
</evidence>
<dbReference type="PROSITE" id="PS50075">
    <property type="entry name" value="CARRIER"/>
    <property type="match status" value="1"/>
</dbReference>
<dbReference type="Gene3D" id="3.40.50.1820">
    <property type="entry name" value="alpha/beta hydrolase"/>
    <property type="match status" value="1"/>
</dbReference>
<dbReference type="InterPro" id="IPR010071">
    <property type="entry name" value="AA_adenyl_dom"/>
</dbReference>
<dbReference type="Pfam" id="PF13193">
    <property type="entry name" value="AMP-binding_C"/>
    <property type="match status" value="1"/>
</dbReference>
<gene>
    <name evidence="4" type="ORF">DX914_17165</name>
</gene>
<evidence type="ECO:0000259" key="3">
    <source>
        <dbReference type="PROSITE" id="PS50075"/>
    </source>
</evidence>
<dbReference type="AlphaFoldDB" id="A0A371JYJ3"/>
<keyword evidence="5" id="KW-1185">Reference proteome</keyword>
<dbReference type="PROSITE" id="PS00012">
    <property type="entry name" value="PHOSPHOPANTETHEINE"/>
    <property type="match status" value="1"/>
</dbReference>
<evidence type="ECO:0000256" key="2">
    <source>
        <dbReference type="ARBA" id="ARBA00022553"/>
    </source>
</evidence>
<accession>A0A371JYJ3</accession>
<protein>
    <submittedName>
        <fullName evidence="4">Amino acid adenylation domain-containing protein</fullName>
    </submittedName>
</protein>
<dbReference type="InterPro" id="IPR036736">
    <property type="entry name" value="ACP-like_sf"/>
</dbReference>
<dbReference type="Pfam" id="PF00550">
    <property type="entry name" value="PP-binding"/>
    <property type="match status" value="1"/>
</dbReference>
<dbReference type="GO" id="GO:0009366">
    <property type="term" value="C:enterobactin synthetase complex"/>
    <property type="evidence" value="ECO:0007669"/>
    <property type="project" value="TreeGrafter"/>
</dbReference>
<organism evidence="4 5">
    <name type="scientific">Lysobacter silvisoli</name>
    <dbReference type="NCBI Taxonomy" id="2293254"/>
    <lineage>
        <taxon>Bacteria</taxon>
        <taxon>Pseudomonadati</taxon>
        <taxon>Pseudomonadota</taxon>
        <taxon>Gammaproteobacteria</taxon>
        <taxon>Lysobacterales</taxon>
        <taxon>Lysobacteraceae</taxon>
        <taxon>Lysobacter</taxon>
    </lineage>
</organism>